<name>A0AAE1R987_9SOLA</name>
<dbReference type="InterPro" id="IPR020846">
    <property type="entry name" value="MFS_dom"/>
</dbReference>
<dbReference type="Gene3D" id="2.60.120.10">
    <property type="entry name" value="Jelly Rolls"/>
    <property type="match status" value="1"/>
</dbReference>
<proteinExistence type="inferred from homology"/>
<evidence type="ECO:0000256" key="4">
    <source>
        <dbReference type="ARBA" id="ARBA00022989"/>
    </source>
</evidence>
<keyword evidence="10" id="KW-1185">Reference proteome</keyword>
<feature type="transmembrane region" description="Helical" evidence="7">
    <location>
        <begin position="130"/>
        <end position="149"/>
    </location>
</feature>
<dbReference type="PANTHER" id="PTHR23504">
    <property type="entry name" value="MAJOR FACILITATOR SUPERFAMILY DOMAIN-CONTAINING PROTEIN 10"/>
    <property type="match status" value="1"/>
</dbReference>
<feature type="transmembrane region" description="Helical" evidence="7">
    <location>
        <begin position="186"/>
        <end position="209"/>
    </location>
</feature>
<organism evidence="9 10">
    <name type="scientific">Anisodus tanguticus</name>
    <dbReference type="NCBI Taxonomy" id="243964"/>
    <lineage>
        <taxon>Eukaryota</taxon>
        <taxon>Viridiplantae</taxon>
        <taxon>Streptophyta</taxon>
        <taxon>Embryophyta</taxon>
        <taxon>Tracheophyta</taxon>
        <taxon>Spermatophyta</taxon>
        <taxon>Magnoliopsida</taxon>
        <taxon>eudicotyledons</taxon>
        <taxon>Gunneridae</taxon>
        <taxon>Pentapetalae</taxon>
        <taxon>asterids</taxon>
        <taxon>lamiids</taxon>
        <taxon>Solanales</taxon>
        <taxon>Solanaceae</taxon>
        <taxon>Solanoideae</taxon>
        <taxon>Hyoscyameae</taxon>
        <taxon>Anisodus</taxon>
    </lineage>
</organism>
<evidence type="ECO:0000256" key="5">
    <source>
        <dbReference type="ARBA" id="ARBA00023136"/>
    </source>
</evidence>
<dbReference type="PROSITE" id="PS50850">
    <property type="entry name" value="MFS"/>
    <property type="match status" value="1"/>
</dbReference>
<keyword evidence="5 7" id="KW-0472">Membrane</keyword>
<dbReference type="InterPro" id="IPR036259">
    <property type="entry name" value="MFS_trans_sf"/>
</dbReference>
<dbReference type="EMBL" id="JAVYJV010000019">
    <property type="protein sequence ID" value="KAK4346127.1"/>
    <property type="molecule type" value="Genomic_DNA"/>
</dbReference>
<keyword evidence="4 7" id="KW-1133">Transmembrane helix</keyword>
<feature type="transmembrane region" description="Helical" evidence="7">
    <location>
        <begin position="309"/>
        <end position="333"/>
    </location>
</feature>
<dbReference type="Gene3D" id="1.20.1250.20">
    <property type="entry name" value="MFS general substrate transporter like domains"/>
    <property type="match status" value="1"/>
</dbReference>
<keyword evidence="3 7" id="KW-0812">Transmembrane</keyword>
<dbReference type="Proteomes" id="UP001291623">
    <property type="component" value="Unassembled WGS sequence"/>
</dbReference>
<feature type="transmembrane region" description="Helical" evidence="7">
    <location>
        <begin position="353"/>
        <end position="372"/>
    </location>
</feature>
<dbReference type="GO" id="GO:0022857">
    <property type="term" value="F:transmembrane transporter activity"/>
    <property type="evidence" value="ECO:0007669"/>
    <property type="project" value="InterPro"/>
</dbReference>
<evidence type="ECO:0000313" key="10">
    <source>
        <dbReference type="Proteomes" id="UP001291623"/>
    </source>
</evidence>
<evidence type="ECO:0000256" key="2">
    <source>
        <dbReference type="ARBA" id="ARBA00022448"/>
    </source>
</evidence>
<protein>
    <recommendedName>
        <fullName evidence="8">Major facilitator superfamily (MFS) profile domain-containing protein</fullName>
    </recommendedName>
</protein>
<keyword evidence="2" id="KW-0813">Transport</keyword>
<evidence type="ECO:0000256" key="6">
    <source>
        <dbReference type="ARBA" id="ARBA00044504"/>
    </source>
</evidence>
<dbReference type="CDD" id="cd17330">
    <property type="entry name" value="MFS_SLC46_TetA_like"/>
    <property type="match status" value="1"/>
</dbReference>
<feature type="transmembrane region" description="Helical" evidence="7">
    <location>
        <begin position="384"/>
        <end position="411"/>
    </location>
</feature>
<dbReference type="Pfam" id="PF07690">
    <property type="entry name" value="MFS_1"/>
    <property type="match status" value="1"/>
</dbReference>
<comment type="similarity">
    <text evidence="6">Belongs to the major facilitator superfamily. Phosphate:H(+) symporter (TC 2.A.1.9) family.</text>
</comment>
<dbReference type="InterPro" id="IPR011701">
    <property type="entry name" value="MFS"/>
</dbReference>
<comment type="subcellular location">
    <subcellularLocation>
        <location evidence="1">Membrane</location>
        <topology evidence="1">Multi-pass membrane protein</topology>
    </subcellularLocation>
</comment>
<evidence type="ECO:0000256" key="3">
    <source>
        <dbReference type="ARBA" id="ARBA00022692"/>
    </source>
</evidence>
<feature type="transmembrane region" description="Helical" evidence="7">
    <location>
        <begin position="96"/>
        <end position="118"/>
    </location>
</feature>
<evidence type="ECO:0000256" key="7">
    <source>
        <dbReference type="SAM" id="Phobius"/>
    </source>
</evidence>
<dbReference type="InterPro" id="IPR014710">
    <property type="entry name" value="RmlC-like_jellyroll"/>
</dbReference>
<feature type="transmembrane region" description="Helical" evidence="7">
    <location>
        <begin position="155"/>
        <end position="174"/>
    </location>
</feature>
<reference evidence="9" key="1">
    <citation type="submission" date="2023-12" db="EMBL/GenBank/DDBJ databases">
        <title>Genome assembly of Anisodus tanguticus.</title>
        <authorList>
            <person name="Wang Y.-J."/>
        </authorList>
    </citation>
    <scope>NUCLEOTIDE SEQUENCE</scope>
    <source>
        <strain evidence="9">KB-2021</strain>
        <tissue evidence="9">Leaf</tissue>
    </source>
</reference>
<feature type="transmembrane region" description="Helical" evidence="7">
    <location>
        <begin position="66"/>
        <end position="84"/>
    </location>
</feature>
<dbReference type="PANTHER" id="PTHR23504:SF15">
    <property type="entry name" value="MAJOR FACILITATOR SUPERFAMILY (MFS) PROFILE DOMAIN-CONTAINING PROTEIN"/>
    <property type="match status" value="1"/>
</dbReference>
<comment type="caution">
    <text evidence="9">The sequence shown here is derived from an EMBL/GenBank/DDBJ whole genome shotgun (WGS) entry which is preliminary data.</text>
</comment>
<evidence type="ECO:0000313" key="9">
    <source>
        <dbReference type="EMBL" id="KAK4346127.1"/>
    </source>
</evidence>
<evidence type="ECO:0000259" key="8">
    <source>
        <dbReference type="PROSITE" id="PS50850"/>
    </source>
</evidence>
<feature type="domain" description="Major facilitator superfamily (MFS) profile" evidence="8">
    <location>
        <begin position="48"/>
        <end position="505"/>
    </location>
</feature>
<dbReference type="GO" id="GO:0016020">
    <property type="term" value="C:membrane"/>
    <property type="evidence" value="ECO:0007669"/>
    <property type="project" value="UniProtKB-SubCell"/>
</dbReference>
<feature type="transmembrane region" description="Helical" evidence="7">
    <location>
        <begin position="229"/>
        <end position="252"/>
    </location>
</feature>
<accession>A0AAE1R987</accession>
<evidence type="ECO:0000256" key="1">
    <source>
        <dbReference type="ARBA" id="ARBA00004141"/>
    </source>
</evidence>
<dbReference type="SUPFAM" id="SSF103473">
    <property type="entry name" value="MFS general substrate transporter"/>
    <property type="match status" value="1"/>
</dbReference>
<feature type="transmembrane region" description="Helical" evidence="7">
    <location>
        <begin position="40"/>
        <end position="59"/>
    </location>
</feature>
<dbReference type="AlphaFoldDB" id="A0AAE1R987"/>
<sequence length="703" mass="77438">MGDHNNREPLLKKYEQEYEFEDCPGCKIEQLKRSDTGVPIKPVFFISVVTLCACQLSFLSLSLSIYINKALPISSLFPFLYFMVRDFHIAEREEDISYYAGYVGSSFMLGRALTSILWGIIADRYGRKPVVVIGTITVVIFNALFGLSTNFWMAIITRFLIGSLCGIIGTMRAYASEICRKEYHALGISAVSTSWGIGLVIGPAIGGYLAQPAEKYPSVFSRESFWGRFPYFLPCLMISVFALAATVMSFWLPETLHKHNKIKKEKSNFHDAAEGTPDESNGLNVSPSMRYYEHKAPSSQKSLLKNWPLVSSIIVYCIFQLHDIAYLEIFSLWAVSPRTLGGLSFTTADVGQVLAITGLGLLLFQLLVYPLVERITGTVMISRIGAVLSIPLLASYPYIALLTGVSLSIALNLHSMPKVSITTGLLIMQNRAVSQEQRGAANGISMSSMSLFKTIGPAAGGSLLSWSQRRQDADILPGDQLVFFVLNVIELLGLLLTFRPFLKEPEDTDIPKSKHDSLDKENGIQERLVFQRPSSSTHLREEWHAKVQSGSSFQEDDDEKANLVRFSASSSSIAKDKRGWLLNPTSLALDSAISGGAAGCASVHLGEIRSGGVRGNHRHHTCNETFVIWGAKTVFRVENDAVKKGYAEVIIGADEVAVAVSPIGTAHALVNVDPVQTTYFMGCQDNIINYNGTTTDFNVWKDL</sequence>
<gene>
    <name evidence="9" type="ORF">RND71_036303</name>
</gene>